<protein>
    <submittedName>
        <fullName evidence="5">PAN domain-containing protein</fullName>
    </submittedName>
</protein>
<name>A0AAW2N532_9LAMI</name>
<feature type="chain" id="PRO_5043531242" evidence="3">
    <location>
        <begin position="19"/>
        <end position="308"/>
    </location>
</feature>
<dbReference type="SUPFAM" id="SSF51110">
    <property type="entry name" value="alpha-D-mannose-specific plant lectins"/>
    <property type="match status" value="1"/>
</dbReference>
<dbReference type="InterPro" id="IPR001480">
    <property type="entry name" value="Bulb-type_lectin_dom"/>
</dbReference>
<evidence type="ECO:0000256" key="2">
    <source>
        <dbReference type="ARBA" id="ARBA00023180"/>
    </source>
</evidence>
<dbReference type="InterPro" id="IPR051343">
    <property type="entry name" value="G-type_lectin_kinases/EP1-like"/>
</dbReference>
<feature type="domain" description="Bulb-type lectin" evidence="4">
    <location>
        <begin position="37"/>
        <end position="160"/>
    </location>
</feature>
<evidence type="ECO:0000256" key="1">
    <source>
        <dbReference type="ARBA" id="ARBA00022729"/>
    </source>
</evidence>
<dbReference type="PANTHER" id="PTHR47976">
    <property type="entry name" value="G-TYPE LECTIN S-RECEPTOR-LIKE SERINE/THREONINE-PROTEIN KINASE SD2-5"/>
    <property type="match status" value="1"/>
</dbReference>
<gene>
    <name evidence="5" type="ORF">Sangu_1380600</name>
</gene>
<keyword evidence="2" id="KW-0325">Glycoprotein</keyword>
<evidence type="ECO:0000313" key="5">
    <source>
        <dbReference type="EMBL" id="KAL0338585.1"/>
    </source>
</evidence>
<dbReference type="PROSITE" id="PS50927">
    <property type="entry name" value="BULB_LECTIN"/>
    <property type="match status" value="1"/>
</dbReference>
<dbReference type="Pfam" id="PF01453">
    <property type="entry name" value="B_lectin"/>
    <property type="match status" value="1"/>
</dbReference>
<organism evidence="5">
    <name type="scientific">Sesamum angustifolium</name>
    <dbReference type="NCBI Taxonomy" id="2727405"/>
    <lineage>
        <taxon>Eukaryota</taxon>
        <taxon>Viridiplantae</taxon>
        <taxon>Streptophyta</taxon>
        <taxon>Embryophyta</taxon>
        <taxon>Tracheophyta</taxon>
        <taxon>Spermatophyta</taxon>
        <taxon>Magnoliopsida</taxon>
        <taxon>eudicotyledons</taxon>
        <taxon>Gunneridae</taxon>
        <taxon>Pentapetalae</taxon>
        <taxon>asterids</taxon>
        <taxon>lamiids</taxon>
        <taxon>Lamiales</taxon>
        <taxon>Pedaliaceae</taxon>
        <taxon>Sesamum</taxon>
    </lineage>
</organism>
<dbReference type="SMART" id="SM00108">
    <property type="entry name" value="B_lectin"/>
    <property type="match status" value="1"/>
</dbReference>
<proteinExistence type="predicted"/>
<evidence type="ECO:0000259" key="4">
    <source>
        <dbReference type="PROSITE" id="PS50927"/>
    </source>
</evidence>
<dbReference type="EMBL" id="JACGWK010000008">
    <property type="protein sequence ID" value="KAL0338585.1"/>
    <property type="molecule type" value="Genomic_DNA"/>
</dbReference>
<keyword evidence="1 3" id="KW-0732">Signal</keyword>
<evidence type="ECO:0000256" key="3">
    <source>
        <dbReference type="SAM" id="SignalP"/>
    </source>
</evidence>
<comment type="caution">
    <text evidence="5">The sequence shown here is derived from an EMBL/GenBank/DDBJ whole genome shotgun (WGS) entry which is preliminary data.</text>
</comment>
<reference evidence="5" key="1">
    <citation type="submission" date="2020-06" db="EMBL/GenBank/DDBJ databases">
        <authorList>
            <person name="Li T."/>
            <person name="Hu X."/>
            <person name="Zhang T."/>
            <person name="Song X."/>
            <person name="Zhang H."/>
            <person name="Dai N."/>
            <person name="Sheng W."/>
            <person name="Hou X."/>
            <person name="Wei L."/>
        </authorList>
    </citation>
    <scope>NUCLEOTIDE SEQUENCE</scope>
    <source>
        <strain evidence="5">G01</strain>
        <tissue evidence="5">Leaf</tissue>
    </source>
</reference>
<dbReference type="Gene3D" id="2.90.10.30">
    <property type="match status" value="1"/>
</dbReference>
<dbReference type="InterPro" id="IPR036426">
    <property type="entry name" value="Bulb-type_lectin_dom_sf"/>
</dbReference>
<dbReference type="AlphaFoldDB" id="A0AAW2N532"/>
<sequence length="308" mass="33666">MNSSVHLFLLTFFTALQAGTWSSHAAHSPSPEEFLVGFRAAPDSAVSSFQPLLSDSSGNYSLGFLRVNPNQLTLSVLHVPSSVPLWSANTTRLAIWADSTQLFFNGSLVLSDARTGVFWSTATTGDRVWLSNTSNLMIQKLDGVTILWQSFDFPSDTLVENQNFTSTMTLVSSNGLYSMRLGPDYIGLYAKFAGSGMGPDQMYLKHRALEAKAEIVEGSLYTWCSNLVDIWACSKTGRSQLMCSLSTLFSKTYRVSAGSGSNLMETSKDTTGPGRVGYWIIRQYRILVNYPVLAAPTVYANPARDAPA</sequence>
<reference evidence="5" key="2">
    <citation type="journal article" date="2024" name="Plant">
        <title>Genomic evolution and insights into agronomic trait innovations of Sesamum species.</title>
        <authorList>
            <person name="Miao H."/>
            <person name="Wang L."/>
            <person name="Qu L."/>
            <person name="Liu H."/>
            <person name="Sun Y."/>
            <person name="Le M."/>
            <person name="Wang Q."/>
            <person name="Wei S."/>
            <person name="Zheng Y."/>
            <person name="Lin W."/>
            <person name="Duan Y."/>
            <person name="Cao H."/>
            <person name="Xiong S."/>
            <person name="Wang X."/>
            <person name="Wei L."/>
            <person name="Li C."/>
            <person name="Ma Q."/>
            <person name="Ju M."/>
            <person name="Zhao R."/>
            <person name="Li G."/>
            <person name="Mu C."/>
            <person name="Tian Q."/>
            <person name="Mei H."/>
            <person name="Zhang T."/>
            <person name="Gao T."/>
            <person name="Zhang H."/>
        </authorList>
    </citation>
    <scope>NUCLEOTIDE SEQUENCE</scope>
    <source>
        <strain evidence="5">G01</strain>
    </source>
</reference>
<feature type="signal peptide" evidence="3">
    <location>
        <begin position="1"/>
        <end position="18"/>
    </location>
</feature>
<accession>A0AAW2N532</accession>